<feature type="transmembrane region" description="Helical" evidence="9">
    <location>
        <begin position="206"/>
        <end position="229"/>
    </location>
</feature>
<dbReference type="GO" id="GO:0022857">
    <property type="term" value="F:transmembrane transporter activity"/>
    <property type="evidence" value="ECO:0007669"/>
    <property type="project" value="InterPro"/>
</dbReference>
<sequence length="620" mass="69211">MSKSHLEKGSAQQLETVQALDLAHNLSAKIQNPLHGIPRNALLEQVDHFCATHDLEEHRASFHQGALVAQSPADFEALTELSEEEKEAIRREKTHKWSQPWPMYYTVILCSIGAAVQGWDQTGSNGANLSFPQEFGLHGNTGARAEQDEWIIGLVNAAPYFAAALMGTWLCDPINNWLGRRGAIFVSAIFCVFPVIGQGLTQNWEQLFVCRLLLGLGMGMKASTIPVFAAENTPAAIRGGLVMSWQLWTAFGIFLGFAANLVLYKIPEIAWRLQLGSAFIPAIPLLIGVFFVPESPRWLMKKGKYPQAWASFARLRNTKLQAARDMYYVHCQLEIERKVIGEGSFFTRFRQIFVTPRLRRATIASGTVMLAQQMCGINIIAFYSSTIFAEAGYSARDALLASLGFGIVNFLFAFPAIWTIDTFGRRNLLLFTFPNMAWSLLAAGLCFLIDEGNSARVPLIALFIFVFAAWYSPGEGPVPFTYSAEVFPISHREVGMAWAVSIGWSGVLSITFPRMLRALTPAGSFGAYAGFNVIAFVAIFFLCPETKQRTLEELDYVFAVPMPKHARYQLNESLPYFFKRWILMRKDAVLKPLYTFDEVDTTANVIHQRTSSITKQTESA</sequence>
<reference evidence="11 12" key="1">
    <citation type="submission" date="2016-07" db="EMBL/GenBank/DDBJ databases">
        <title>Pervasive Adenine N6-methylation of Active Genes in Fungi.</title>
        <authorList>
            <consortium name="DOE Joint Genome Institute"/>
            <person name="Mondo S.J."/>
            <person name="Dannebaum R.O."/>
            <person name="Kuo R.C."/>
            <person name="Labutti K."/>
            <person name="Haridas S."/>
            <person name="Kuo A."/>
            <person name="Salamov A."/>
            <person name="Ahrendt S.R."/>
            <person name="Lipzen A."/>
            <person name="Sullivan W."/>
            <person name="Andreopoulos W.B."/>
            <person name="Clum A."/>
            <person name="Lindquist E."/>
            <person name="Daum C."/>
            <person name="Ramamoorthy G.K."/>
            <person name="Gryganskyi A."/>
            <person name="Culley D."/>
            <person name="Magnuson J.K."/>
            <person name="James T.Y."/>
            <person name="O'Malley M.A."/>
            <person name="Stajich J.E."/>
            <person name="Spatafora J.W."/>
            <person name="Visel A."/>
            <person name="Grigoriev I.V."/>
        </authorList>
    </citation>
    <scope>NUCLEOTIDE SEQUENCE [LARGE SCALE GENOMIC DNA]</scope>
    <source>
        <strain evidence="11 12">62-1032</strain>
    </source>
</reference>
<gene>
    <name evidence="11" type="ORF">BCR35DRAFT_328801</name>
</gene>
<feature type="transmembrane region" description="Helical" evidence="9">
    <location>
        <begin position="241"/>
        <end position="263"/>
    </location>
</feature>
<dbReference type="InterPro" id="IPR036259">
    <property type="entry name" value="MFS_trans_sf"/>
</dbReference>
<feature type="transmembrane region" description="Helical" evidence="9">
    <location>
        <begin position="101"/>
        <end position="119"/>
    </location>
</feature>
<evidence type="ECO:0000313" key="12">
    <source>
        <dbReference type="Proteomes" id="UP000193467"/>
    </source>
</evidence>
<keyword evidence="4 9" id="KW-0812">Transmembrane</keyword>
<evidence type="ECO:0000256" key="5">
    <source>
        <dbReference type="ARBA" id="ARBA00022989"/>
    </source>
</evidence>
<comment type="caution">
    <text evidence="11">The sequence shown here is derived from an EMBL/GenBank/DDBJ whole genome shotgun (WGS) entry which is preliminary data.</text>
</comment>
<dbReference type="Gene3D" id="1.20.1250.20">
    <property type="entry name" value="MFS general substrate transporter like domains"/>
    <property type="match status" value="1"/>
</dbReference>
<keyword evidence="12" id="KW-1185">Reference proteome</keyword>
<dbReference type="AlphaFoldDB" id="A0A1Y2G0J3"/>
<dbReference type="PRINTS" id="PR00171">
    <property type="entry name" value="SUGRTRNSPORT"/>
</dbReference>
<dbReference type="PANTHER" id="PTHR48020:SF4">
    <property type="entry name" value="SYMPORT, PUTATIVE (AFU_ORTHOLOGUE AFUA_3G11790)-RELATED"/>
    <property type="match status" value="1"/>
</dbReference>
<dbReference type="EMBL" id="MCGR01000004">
    <property type="protein sequence ID" value="ORY90164.1"/>
    <property type="molecule type" value="Genomic_DNA"/>
</dbReference>
<feature type="transmembrane region" description="Helical" evidence="9">
    <location>
        <begin position="430"/>
        <end position="449"/>
    </location>
</feature>
<feature type="transmembrane region" description="Helical" evidence="9">
    <location>
        <begin position="525"/>
        <end position="542"/>
    </location>
</feature>
<dbReference type="PROSITE" id="PS00217">
    <property type="entry name" value="SUGAR_TRANSPORT_2"/>
    <property type="match status" value="1"/>
</dbReference>
<comment type="subcellular location">
    <subcellularLocation>
        <location evidence="1">Membrane</location>
        <topology evidence="1">Multi-pass membrane protein</topology>
    </subcellularLocation>
</comment>
<dbReference type="InterPro" id="IPR003663">
    <property type="entry name" value="Sugar/inositol_transpt"/>
</dbReference>
<feature type="transmembrane region" description="Helical" evidence="9">
    <location>
        <begin position="182"/>
        <end position="200"/>
    </location>
</feature>
<dbReference type="GO" id="GO:0016020">
    <property type="term" value="C:membrane"/>
    <property type="evidence" value="ECO:0007669"/>
    <property type="project" value="UniProtKB-SubCell"/>
</dbReference>
<dbReference type="InterPro" id="IPR020846">
    <property type="entry name" value="MFS_dom"/>
</dbReference>
<feature type="domain" description="Major facilitator superfamily (MFS) profile" evidence="10">
    <location>
        <begin position="106"/>
        <end position="547"/>
    </location>
</feature>
<evidence type="ECO:0000256" key="6">
    <source>
        <dbReference type="ARBA" id="ARBA00023136"/>
    </source>
</evidence>
<dbReference type="GO" id="GO:0015798">
    <property type="term" value="P:myo-inositol transport"/>
    <property type="evidence" value="ECO:0007669"/>
    <property type="project" value="UniProtKB-ARBA"/>
</dbReference>
<dbReference type="Proteomes" id="UP000193467">
    <property type="component" value="Unassembled WGS sequence"/>
</dbReference>
<evidence type="ECO:0000313" key="11">
    <source>
        <dbReference type="EMBL" id="ORY90164.1"/>
    </source>
</evidence>
<proteinExistence type="inferred from homology"/>
<name>A0A1Y2G0J3_9BASI</name>
<evidence type="ECO:0000256" key="9">
    <source>
        <dbReference type="SAM" id="Phobius"/>
    </source>
</evidence>
<dbReference type="PROSITE" id="PS50850">
    <property type="entry name" value="MFS"/>
    <property type="match status" value="1"/>
</dbReference>
<comment type="similarity">
    <text evidence="2 8">Belongs to the major facilitator superfamily. Sugar transporter (TC 2.A.1.1) family.</text>
</comment>
<keyword evidence="5 9" id="KW-1133">Transmembrane helix</keyword>
<evidence type="ECO:0000256" key="3">
    <source>
        <dbReference type="ARBA" id="ARBA00022448"/>
    </source>
</evidence>
<evidence type="ECO:0000256" key="1">
    <source>
        <dbReference type="ARBA" id="ARBA00004141"/>
    </source>
</evidence>
<evidence type="ECO:0000256" key="4">
    <source>
        <dbReference type="ARBA" id="ARBA00022692"/>
    </source>
</evidence>
<feature type="transmembrane region" description="Helical" evidence="9">
    <location>
        <begin position="456"/>
        <end position="474"/>
    </location>
</feature>
<keyword evidence="3 8" id="KW-0813">Transport</keyword>
<feature type="transmembrane region" description="Helical" evidence="9">
    <location>
        <begin position="494"/>
        <end position="513"/>
    </location>
</feature>
<dbReference type="InterPro" id="IPR050814">
    <property type="entry name" value="Myo-inositol_Transporter"/>
</dbReference>
<protein>
    <submittedName>
        <fullName evidence="11">And other transporter-domain-containing protein</fullName>
    </submittedName>
</protein>
<dbReference type="GO" id="GO:0015791">
    <property type="term" value="P:polyol transmembrane transport"/>
    <property type="evidence" value="ECO:0007669"/>
    <property type="project" value="UniProtKB-ARBA"/>
</dbReference>
<evidence type="ECO:0000256" key="7">
    <source>
        <dbReference type="ARBA" id="ARBA00049119"/>
    </source>
</evidence>
<dbReference type="InParanoid" id="A0A1Y2G0J3"/>
<dbReference type="PANTHER" id="PTHR48020">
    <property type="entry name" value="PROTON MYO-INOSITOL COTRANSPORTER"/>
    <property type="match status" value="1"/>
</dbReference>
<organism evidence="11 12">
    <name type="scientific">Leucosporidium creatinivorum</name>
    <dbReference type="NCBI Taxonomy" id="106004"/>
    <lineage>
        <taxon>Eukaryota</taxon>
        <taxon>Fungi</taxon>
        <taxon>Dikarya</taxon>
        <taxon>Basidiomycota</taxon>
        <taxon>Pucciniomycotina</taxon>
        <taxon>Microbotryomycetes</taxon>
        <taxon>Leucosporidiales</taxon>
        <taxon>Leucosporidium</taxon>
    </lineage>
</organism>
<dbReference type="InterPro" id="IPR005828">
    <property type="entry name" value="MFS_sugar_transport-like"/>
</dbReference>
<dbReference type="SUPFAM" id="SSF103473">
    <property type="entry name" value="MFS general substrate transporter"/>
    <property type="match status" value="1"/>
</dbReference>
<evidence type="ECO:0000259" key="10">
    <source>
        <dbReference type="PROSITE" id="PS50850"/>
    </source>
</evidence>
<feature type="transmembrane region" description="Helical" evidence="9">
    <location>
        <begin position="150"/>
        <end position="170"/>
    </location>
</feature>
<dbReference type="NCBIfam" id="TIGR00879">
    <property type="entry name" value="SP"/>
    <property type="match status" value="1"/>
</dbReference>
<feature type="transmembrane region" description="Helical" evidence="9">
    <location>
        <begin position="398"/>
        <end position="418"/>
    </location>
</feature>
<evidence type="ECO:0000256" key="8">
    <source>
        <dbReference type="RuleBase" id="RU003346"/>
    </source>
</evidence>
<dbReference type="FunFam" id="1.20.1250.20:FF:000100">
    <property type="entry name" value="MFS sugar transporter, putative"/>
    <property type="match status" value="1"/>
</dbReference>
<comment type="catalytic activity">
    <reaction evidence="7">
        <text>myo-inositol(out) + H(+)(out) = myo-inositol(in) + H(+)(in)</text>
        <dbReference type="Rhea" id="RHEA:60364"/>
        <dbReference type="ChEBI" id="CHEBI:15378"/>
        <dbReference type="ChEBI" id="CHEBI:17268"/>
    </reaction>
</comment>
<dbReference type="Pfam" id="PF00083">
    <property type="entry name" value="Sugar_tr"/>
    <property type="match status" value="1"/>
</dbReference>
<dbReference type="OrthoDB" id="5290825at2759"/>
<dbReference type="InterPro" id="IPR005829">
    <property type="entry name" value="Sugar_transporter_CS"/>
</dbReference>
<accession>A0A1Y2G0J3</accession>
<feature type="transmembrane region" description="Helical" evidence="9">
    <location>
        <begin position="269"/>
        <end position="292"/>
    </location>
</feature>
<keyword evidence="6 9" id="KW-0472">Membrane</keyword>
<evidence type="ECO:0000256" key="2">
    <source>
        <dbReference type="ARBA" id="ARBA00010992"/>
    </source>
</evidence>